<keyword evidence="5" id="KW-1185">Reference proteome</keyword>
<reference evidence="4 5" key="1">
    <citation type="submission" date="2018-01" db="EMBL/GenBank/DDBJ databases">
        <title>Genomic Encyclopedia of Archaeal and Bacterial Type Strains, Phase II (KMG-II): from individual species to whole genera.</title>
        <authorList>
            <person name="Goeker M."/>
        </authorList>
    </citation>
    <scope>NUCLEOTIDE SEQUENCE [LARGE SCALE GENOMIC DNA]</scope>
    <source>
        <strain evidence="4 5">DSM 17023</strain>
    </source>
</reference>
<protein>
    <submittedName>
        <fullName evidence="4">Glutathione S-transferase</fullName>
    </submittedName>
</protein>
<proteinExistence type="predicted"/>
<evidence type="ECO:0000313" key="4">
    <source>
        <dbReference type="EMBL" id="POF31792.1"/>
    </source>
</evidence>
<comment type="subunit">
    <text evidence="1">Homodimer.</text>
</comment>
<dbReference type="SUPFAM" id="SSF52833">
    <property type="entry name" value="Thioredoxin-like"/>
    <property type="match status" value="1"/>
</dbReference>
<evidence type="ECO:0000256" key="1">
    <source>
        <dbReference type="ARBA" id="ARBA00011738"/>
    </source>
</evidence>
<dbReference type="GO" id="GO:0004364">
    <property type="term" value="F:glutathione transferase activity"/>
    <property type="evidence" value="ECO:0007669"/>
    <property type="project" value="TreeGrafter"/>
</dbReference>
<dbReference type="InterPro" id="IPR010987">
    <property type="entry name" value="Glutathione-S-Trfase_C-like"/>
</dbReference>
<gene>
    <name evidence="4" type="ORF">CLV41_104363</name>
</gene>
<evidence type="ECO:0000259" key="2">
    <source>
        <dbReference type="PROSITE" id="PS50404"/>
    </source>
</evidence>
<dbReference type="PANTHER" id="PTHR43969:SF9">
    <property type="entry name" value="GLUTATHIONE S TRANSFERASE D10, ISOFORM A-RELATED"/>
    <property type="match status" value="1"/>
</dbReference>
<dbReference type="Proteomes" id="UP000236959">
    <property type="component" value="Unassembled WGS sequence"/>
</dbReference>
<dbReference type="Pfam" id="PF13409">
    <property type="entry name" value="GST_N_2"/>
    <property type="match status" value="1"/>
</dbReference>
<dbReference type="GO" id="GO:0006749">
    <property type="term" value="P:glutathione metabolic process"/>
    <property type="evidence" value="ECO:0007669"/>
    <property type="project" value="TreeGrafter"/>
</dbReference>
<dbReference type="PANTHER" id="PTHR43969">
    <property type="entry name" value="GLUTATHIONE S TRANSFERASE D10, ISOFORM A-RELATED"/>
    <property type="match status" value="1"/>
</dbReference>
<dbReference type="Pfam" id="PF00043">
    <property type="entry name" value="GST_C"/>
    <property type="match status" value="1"/>
</dbReference>
<dbReference type="SFLD" id="SFLDS00019">
    <property type="entry name" value="Glutathione_Transferase_(cytos"/>
    <property type="match status" value="1"/>
</dbReference>
<dbReference type="Gene3D" id="3.40.30.10">
    <property type="entry name" value="Glutaredoxin"/>
    <property type="match status" value="1"/>
</dbReference>
<feature type="domain" description="GST N-terminal" evidence="2">
    <location>
        <begin position="26"/>
        <end position="107"/>
    </location>
</feature>
<dbReference type="SFLD" id="SFLDG00358">
    <property type="entry name" value="Main_(cytGST)"/>
    <property type="match status" value="1"/>
</dbReference>
<dbReference type="PROSITE" id="PS50404">
    <property type="entry name" value="GST_NTER"/>
    <property type="match status" value="1"/>
</dbReference>
<dbReference type="PROSITE" id="PS50405">
    <property type="entry name" value="GST_CTER"/>
    <property type="match status" value="1"/>
</dbReference>
<dbReference type="InterPro" id="IPR040079">
    <property type="entry name" value="Glutathione_S-Trfase"/>
</dbReference>
<keyword evidence="4" id="KW-0808">Transferase</keyword>
<dbReference type="CDD" id="cd03206">
    <property type="entry name" value="GST_C_7"/>
    <property type="match status" value="1"/>
</dbReference>
<sequence length="229" mass="24504">MQSAGTIEGSGARSKIWVHEETAMSQAIRIHSFPLSGHCHRIELFASLTGINHELVLVDLATGEHKKEPFLTLNPAGKVPVIEDGGVVIADSNAILVYLARKYAPDWLPADALAQAQVQRFLSLAANEIANGPAAARLVTVFGAQLDAERAKATATYAFDLLEGHLRSRDWLVGDRVTIADVAIYSYTAHAPEGNVSLEPYPNIRAFLARVEALPGFVAMPATKAGLAA</sequence>
<dbReference type="AlphaFoldDB" id="A0A2S3UVN8"/>
<dbReference type="InterPro" id="IPR036249">
    <property type="entry name" value="Thioredoxin-like_sf"/>
</dbReference>
<dbReference type="InterPro" id="IPR004046">
    <property type="entry name" value="GST_C"/>
</dbReference>
<dbReference type="Gene3D" id="1.20.1050.10">
    <property type="match status" value="1"/>
</dbReference>
<feature type="domain" description="GST C-terminal" evidence="3">
    <location>
        <begin position="111"/>
        <end position="229"/>
    </location>
</feature>
<evidence type="ECO:0000259" key="3">
    <source>
        <dbReference type="PROSITE" id="PS50405"/>
    </source>
</evidence>
<dbReference type="CDD" id="cd03056">
    <property type="entry name" value="GST_N_4"/>
    <property type="match status" value="1"/>
</dbReference>
<comment type="caution">
    <text evidence="4">The sequence shown here is derived from an EMBL/GenBank/DDBJ whole genome shotgun (WGS) entry which is preliminary data.</text>
</comment>
<dbReference type="InterPro" id="IPR004045">
    <property type="entry name" value="Glutathione_S-Trfase_N"/>
</dbReference>
<name>A0A2S3UVN8_9HYPH</name>
<dbReference type="SUPFAM" id="SSF47616">
    <property type="entry name" value="GST C-terminal domain-like"/>
    <property type="match status" value="1"/>
</dbReference>
<dbReference type="SFLD" id="SFLDG01151">
    <property type="entry name" value="Main.2:_Nu-like"/>
    <property type="match status" value="1"/>
</dbReference>
<dbReference type="InterPro" id="IPR036282">
    <property type="entry name" value="Glutathione-S-Trfase_C_sf"/>
</dbReference>
<dbReference type="EMBL" id="PPCN01000004">
    <property type="protein sequence ID" value="POF31792.1"/>
    <property type="molecule type" value="Genomic_DNA"/>
</dbReference>
<evidence type="ECO:0000313" key="5">
    <source>
        <dbReference type="Proteomes" id="UP000236959"/>
    </source>
</evidence>
<accession>A0A2S3UVN8</accession>
<organism evidence="4 5">
    <name type="scientific">Roseibium marinum</name>
    <dbReference type="NCBI Taxonomy" id="281252"/>
    <lineage>
        <taxon>Bacteria</taxon>
        <taxon>Pseudomonadati</taxon>
        <taxon>Pseudomonadota</taxon>
        <taxon>Alphaproteobacteria</taxon>
        <taxon>Hyphomicrobiales</taxon>
        <taxon>Stappiaceae</taxon>
        <taxon>Roseibium</taxon>
    </lineage>
</organism>